<organism evidence="1">
    <name type="scientific">Anopheles atroparvus</name>
    <name type="common">European mosquito</name>
    <dbReference type="NCBI Taxonomy" id="41427"/>
    <lineage>
        <taxon>Eukaryota</taxon>
        <taxon>Metazoa</taxon>
        <taxon>Ecdysozoa</taxon>
        <taxon>Arthropoda</taxon>
        <taxon>Hexapoda</taxon>
        <taxon>Insecta</taxon>
        <taxon>Pterygota</taxon>
        <taxon>Neoptera</taxon>
        <taxon>Endopterygota</taxon>
        <taxon>Diptera</taxon>
        <taxon>Nematocera</taxon>
        <taxon>Culicoidea</taxon>
        <taxon>Culicidae</taxon>
        <taxon>Anophelinae</taxon>
        <taxon>Anopheles</taxon>
    </lineage>
</organism>
<accession>A0A182JKG9</accession>
<reference evidence="1" key="1">
    <citation type="submission" date="2022-08" db="UniProtKB">
        <authorList>
            <consortium name="EnsemblMetazoa"/>
        </authorList>
    </citation>
    <scope>IDENTIFICATION</scope>
    <source>
        <strain evidence="1">EBRO</strain>
    </source>
</reference>
<proteinExistence type="predicted"/>
<dbReference type="EnsemblMetazoa" id="AATE019762-RA">
    <property type="protein sequence ID" value="AATE019762-PA.1"/>
    <property type="gene ID" value="AATE019762"/>
</dbReference>
<name>A0A182JKG9_ANOAO</name>
<sequence>MMKIVCLAALIAVVAAMPNGPSPVESSSHDAAPVLPIMRQEVDAPEAIMGVEKQGPVDEAAVEAQDDMDKAETFGFGYHKVIHVHVPSYPAYRHYYPRYYPSHYHGVYW</sequence>
<evidence type="ECO:0000313" key="1">
    <source>
        <dbReference type="EnsemblMetazoa" id="AATE019762-PA.1"/>
    </source>
</evidence>
<protein>
    <submittedName>
        <fullName evidence="1">Uncharacterized protein</fullName>
    </submittedName>
</protein>
<dbReference type="VEuPathDB" id="VectorBase:AATE019762"/>
<dbReference type="AlphaFoldDB" id="A0A182JKG9"/>